<name>A0A1M5BSH4_SALEC</name>
<dbReference type="EMBL" id="FQVT01000001">
    <property type="protein sequence ID" value="SHF45311.1"/>
    <property type="molecule type" value="Genomic_DNA"/>
</dbReference>
<sequence length="571" mass="64990">MKKLYTAILFFIFLGSAFGQQNRKELPELNAGEKVFVDYTSSLVFPGEYLYYKVYLLDEATKGLSNLSKIAYVKMINEEGKSVFTHKINTNNGSGNGDFFVPTNIASGTYKLIAFTNWMFNKNPTNYFSATIFVINPYTTKRNNSLKRIAQIDSTTRENIGEKGPDASILSLSKNGSFSKREQVTISLDTTKIAEGNYSLSVTKKSNFQSSDKTTISNFAESYISSSSNENISEENYLPELRGDLFRGKISALSRDLDVNNRSLAISVPTENFKLKISNTNEEGVFYFNLEPRQSVDELFIQVLGSQAEEFNVSLDSLPNFDYSALDFPALEINSAMKEEIVNRSIQNQVENSYYSIKPDTLKLMDREVPFFGSKDIEVFPLDDYTRFPTVKETFIEVITSAKIRKNKNDKSVFGVYARNSDITFNSSALLLVDGLYIENTEALMNYSATKIDRIEVVRDEYYYGSKIFGGVISIETKEKDFVENYQAASLNKFDIIPVQTPKNYYKVDYEDQDLGRIPDFRRQLLWQPNLSGFEPIQFYTSDVEGVYTITLQGIDNNGNRVFDQKEFEVK</sequence>
<evidence type="ECO:0000313" key="2">
    <source>
        <dbReference type="Proteomes" id="UP000183945"/>
    </source>
</evidence>
<dbReference type="Gene3D" id="2.60.40.1930">
    <property type="match status" value="1"/>
</dbReference>
<organism evidence="1 2">
    <name type="scientific">Salegentibacter echinorum</name>
    <dbReference type="NCBI Taxonomy" id="1073325"/>
    <lineage>
        <taxon>Bacteria</taxon>
        <taxon>Pseudomonadati</taxon>
        <taxon>Bacteroidota</taxon>
        <taxon>Flavobacteriia</taxon>
        <taxon>Flavobacteriales</taxon>
        <taxon>Flavobacteriaceae</taxon>
        <taxon>Salegentibacter</taxon>
    </lineage>
</organism>
<dbReference type="AlphaFoldDB" id="A0A1M5BSH4"/>
<gene>
    <name evidence="1" type="ORF">SAMN05444483_101166</name>
</gene>
<dbReference type="Proteomes" id="UP000183945">
    <property type="component" value="Unassembled WGS sequence"/>
</dbReference>
<dbReference type="RefSeq" id="WP_072875781.1">
    <property type="nucleotide sequence ID" value="NZ_FQVT01000001.1"/>
</dbReference>
<dbReference type="Gene3D" id="2.170.130.10">
    <property type="entry name" value="TonB-dependent receptor, plug domain"/>
    <property type="match status" value="1"/>
</dbReference>
<accession>A0A1M5BSH4</accession>
<dbReference type="OrthoDB" id="679547at2"/>
<protein>
    <recommendedName>
        <fullName evidence="3">MG2 domain-containing protein</fullName>
    </recommendedName>
</protein>
<evidence type="ECO:0008006" key="3">
    <source>
        <dbReference type="Google" id="ProtNLM"/>
    </source>
</evidence>
<dbReference type="InterPro" id="IPR037066">
    <property type="entry name" value="Plug_dom_sf"/>
</dbReference>
<dbReference type="STRING" id="1073325.SAMN05444483_101166"/>
<reference evidence="2" key="1">
    <citation type="submission" date="2016-11" db="EMBL/GenBank/DDBJ databases">
        <authorList>
            <person name="Varghese N."/>
            <person name="Submissions S."/>
        </authorList>
    </citation>
    <scope>NUCLEOTIDE SEQUENCE [LARGE SCALE GENOMIC DNA]</scope>
    <source>
        <strain evidence="2">DSM 24579</strain>
    </source>
</reference>
<keyword evidence="2" id="KW-1185">Reference proteome</keyword>
<dbReference type="SUPFAM" id="SSF56935">
    <property type="entry name" value="Porins"/>
    <property type="match status" value="1"/>
</dbReference>
<proteinExistence type="predicted"/>
<evidence type="ECO:0000313" key="1">
    <source>
        <dbReference type="EMBL" id="SHF45311.1"/>
    </source>
</evidence>